<organism evidence="2 3">
    <name type="scientific">Daedalea quercina L-15889</name>
    <dbReference type="NCBI Taxonomy" id="1314783"/>
    <lineage>
        <taxon>Eukaryota</taxon>
        <taxon>Fungi</taxon>
        <taxon>Dikarya</taxon>
        <taxon>Basidiomycota</taxon>
        <taxon>Agaricomycotina</taxon>
        <taxon>Agaricomycetes</taxon>
        <taxon>Polyporales</taxon>
        <taxon>Fomitopsis</taxon>
    </lineage>
</organism>
<gene>
    <name evidence="2" type="ORF">DAEQUDRAFT_105468</name>
</gene>
<keyword evidence="3" id="KW-1185">Reference proteome</keyword>
<proteinExistence type="predicted"/>
<evidence type="ECO:0000313" key="3">
    <source>
        <dbReference type="Proteomes" id="UP000076727"/>
    </source>
</evidence>
<dbReference type="EMBL" id="KV429170">
    <property type="protein sequence ID" value="KZT63598.1"/>
    <property type="molecule type" value="Genomic_DNA"/>
</dbReference>
<evidence type="ECO:0000256" key="1">
    <source>
        <dbReference type="SAM" id="MobiDB-lite"/>
    </source>
</evidence>
<evidence type="ECO:0000313" key="2">
    <source>
        <dbReference type="EMBL" id="KZT63598.1"/>
    </source>
</evidence>
<feature type="region of interest" description="Disordered" evidence="1">
    <location>
        <begin position="301"/>
        <end position="321"/>
    </location>
</feature>
<dbReference type="Proteomes" id="UP000076727">
    <property type="component" value="Unassembled WGS sequence"/>
</dbReference>
<name>A0A165KUE4_9APHY</name>
<sequence length="321" mass="34060">MAHSRRSCDSLYDPHSCACDAVGMADALCNENEPSSNPSAVMSYTTITNVAPEFHGVTPEQDSCPAWLPEYPPSIIAPPSVTHTLGNQHSRLSGYSDVKIVPATPSNATSIWHPSSPVVNPSPYSLADLVNPSSQSWNVDGVPTMGQGVAPSLFAQAPDGSAQNARRPPTEPLRALIHQGPSSPLTQASCVYPSPIHAPSPDFHTSIPHPVGPPPISYPAVQSATGSSLGRHPGLPIQQAEWSESLTSVAPPRVWLISEHGTIIYTQATHLPSDQNDLVSHRMGLQEDPSLRVVDPRVLPPPPYAGQERDVHGGSRAAPMV</sequence>
<dbReference type="AlphaFoldDB" id="A0A165KUE4"/>
<protein>
    <submittedName>
        <fullName evidence="2">Uncharacterized protein</fullName>
    </submittedName>
</protein>
<accession>A0A165KUE4</accession>
<reference evidence="2 3" key="1">
    <citation type="journal article" date="2016" name="Mol. Biol. Evol.">
        <title>Comparative Genomics of Early-Diverging Mushroom-Forming Fungi Provides Insights into the Origins of Lignocellulose Decay Capabilities.</title>
        <authorList>
            <person name="Nagy L.G."/>
            <person name="Riley R."/>
            <person name="Tritt A."/>
            <person name="Adam C."/>
            <person name="Daum C."/>
            <person name="Floudas D."/>
            <person name="Sun H."/>
            <person name="Yadav J.S."/>
            <person name="Pangilinan J."/>
            <person name="Larsson K.H."/>
            <person name="Matsuura K."/>
            <person name="Barry K."/>
            <person name="Labutti K."/>
            <person name="Kuo R."/>
            <person name="Ohm R.A."/>
            <person name="Bhattacharya S.S."/>
            <person name="Shirouzu T."/>
            <person name="Yoshinaga Y."/>
            <person name="Martin F.M."/>
            <person name="Grigoriev I.V."/>
            <person name="Hibbett D.S."/>
        </authorList>
    </citation>
    <scope>NUCLEOTIDE SEQUENCE [LARGE SCALE GENOMIC DNA]</scope>
    <source>
        <strain evidence="2 3">L-15889</strain>
    </source>
</reference>